<name>A0A9D3VTV2_9ROSI</name>
<dbReference type="InterPro" id="IPR044730">
    <property type="entry name" value="RNase_H-like_dom_plant"/>
</dbReference>
<dbReference type="Pfam" id="PF13456">
    <property type="entry name" value="RVT_3"/>
    <property type="match status" value="1"/>
</dbReference>
<organism evidence="2 3">
    <name type="scientific">Gossypium stocksii</name>
    <dbReference type="NCBI Taxonomy" id="47602"/>
    <lineage>
        <taxon>Eukaryota</taxon>
        <taxon>Viridiplantae</taxon>
        <taxon>Streptophyta</taxon>
        <taxon>Embryophyta</taxon>
        <taxon>Tracheophyta</taxon>
        <taxon>Spermatophyta</taxon>
        <taxon>Magnoliopsida</taxon>
        <taxon>eudicotyledons</taxon>
        <taxon>Gunneridae</taxon>
        <taxon>Pentapetalae</taxon>
        <taxon>rosids</taxon>
        <taxon>malvids</taxon>
        <taxon>Malvales</taxon>
        <taxon>Malvaceae</taxon>
        <taxon>Malvoideae</taxon>
        <taxon>Gossypium</taxon>
    </lineage>
</organism>
<proteinExistence type="predicted"/>
<evidence type="ECO:0000313" key="2">
    <source>
        <dbReference type="EMBL" id="KAH1096578.1"/>
    </source>
</evidence>
<dbReference type="GO" id="GO:0003676">
    <property type="term" value="F:nucleic acid binding"/>
    <property type="evidence" value="ECO:0007669"/>
    <property type="project" value="InterPro"/>
</dbReference>
<accession>A0A9D3VTV2</accession>
<protein>
    <recommendedName>
        <fullName evidence="1">RNase H type-1 domain-containing protein</fullName>
    </recommendedName>
</protein>
<dbReference type="SUPFAM" id="SSF53098">
    <property type="entry name" value="Ribonuclease H-like"/>
    <property type="match status" value="1"/>
</dbReference>
<keyword evidence="3" id="KW-1185">Reference proteome</keyword>
<dbReference type="Proteomes" id="UP000828251">
    <property type="component" value="Unassembled WGS sequence"/>
</dbReference>
<gene>
    <name evidence="2" type="ORF">J1N35_013499</name>
</gene>
<dbReference type="InterPro" id="IPR036397">
    <property type="entry name" value="RNaseH_sf"/>
</dbReference>
<sequence length="85" mass="9107">MTPPPERWHKLNKDGGVNNATGAAVGGAFIRDSSGCWVMGYSWTIGCCSLLLAEHWELCDGLSVAWDAGIRCLVVKSDNRAAVTL</sequence>
<dbReference type="OrthoDB" id="1002594at2759"/>
<evidence type="ECO:0000313" key="3">
    <source>
        <dbReference type="Proteomes" id="UP000828251"/>
    </source>
</evidence>
<feature type="domain" description="RNase H type-1" evidence="1">
    <location>
        <begin position="12"/>
        <end position="84"/>
    </location>
</feature>
<dbReference type="InterPro" id="IPR053151">
    <property type="entry name" value="RNase_H-like"/>
</dbReference>
<dbReference type="InterPro" id="IPR002156">
    <property type="entry name" value="RNaseH_domain"/>
</dbReference>
<dbReference type="PANTHER" id="PTHR47723:SF19">
    <property type="entry name" value="POLYNUCLEOTIDYL TRANSFERASE, RIBONUCLEASE H-LIKE SUPERFAMILY PROTEIN"/>
    <property type="match status" value="1"/>
</dbReference>
<dbReference type="InterPro" id="IPR012337">
    <property type="entry name" value="RNaseH-like_sf"/>
</dbReference>
<evidence type="ECO:0000259" key="1">
    <source>
        <dbReference type="Pfam" id="PF13456"/>
    </source>
</evidence>
<comment type="caution">
    <text evidence="2">The sequence shown here is derived from an EMBL/GenBank/DDBJ whole genome shotgun (WGS) entry which is preliminary data.</text>
</comment>
<reference evidence="2 3" key="1">
    <citation type="journal article" date="2021" name="Plant Biotechnol. J.">
        <title>Multi-omics assisted identification of the key and species-specific regulatory components of drought-tolerant mechanisms in Gossypium stocksii.</title>
        <authorList>
            <person name="Yu D."/>
            <person name="Ke L."/>
            <person name="Zhang D."/>
            <person name="Wu Y."/>
            <person name="Sun Y."/>
            <person name="Mei J."/>
            <person name="Sun J."/>
            <person name="Sun Y."/>
        </authorList>
    </citation>
    <scope>NUCLEOTIDE SEQUENCE [LARGE SCALE GENOMIC DNA]</scope>
    <source>
        <strain evidence="3">cv. E1</strain>
        <tissue evidence="2">Leaf</tissue>
    </source>
</reference>
<dbReference type="GO" id="GO:0004523">
    <property type="term" value="F:RNA-DNA hybrid ribonuclease activity"/>
    <property type="evidence" value="ECO:0007669"/>
    <property type="project" value="InterPro"/>
</dbReference>
<dbReference type="EMBL" id="JAIQCV010000005">
    <property type="protein sequence ID" value="KAH1096578.1"/>
    <property type="molecule type" value="Genomic_DNA"/>
</dbReference>
<dbReference type="AlphaFoldDB" id="A0A9D3VTV2"/>
<dbReference type="CDD" id="cd06222">
    <property type="entry name" value="RNase_H_like"/>
    <property type="match status" value="1"/>
</dbReference>
<dbReference type="Gene3D" id="3.30.420.10">
    <property type="entry name" value="Ribonuclease H-like superfamily/Ribonuclease H"/>
    <property type="match status" value="1"/>
</dbReference>
<dbReference type="PANTHER" id="PTHR47723">
    <property type="entry name" value="OS05G0353850 PROTEIN"/>
    <property type="match status" value="1"/>
</dbReference>